<accession>D4P7K4</accession>
<name>D4P7K4_9CAUD</name>
<dbReference type="EMBL" id="GU580941">
    <property type="protein sequence ID" value="ADD80984.1"/>
    <property type="molecule type" value="Genomic_DNA"/>
</dbReference>
<dbReference type="OrthoDB" id="36080at10239"/>
<sequence length="80" mass="8762">MAKGTKKPASVIDTIKQANENDGKPFIIRIGVGRPPRAMCSCGWDTPPNENLIELGTAAFGHRDDTGHQLRRPDDAPDYM</sequence>
<keyword evidence="2" id="KW-1185">Reference proteome</keyword>
<protein>
    <submittedName>
        <fullName evidence="1">Gp093</fullName>
    </submittedName>
</protein>
<gene>
    <name evidence="1" type="ORF">Pepy6gene093</name>
</gene>
<organism evidence="1 2">
    <name type="scientific">Rhodococcus phage ReqiPepy6</name>
    <dbReference type="NCBI Taxonomy" id="691965"/>
    <lineage>
        <taxon>Viruses</taxon>
        <taxon>Duplodnaviria</taxon>
        <taxon>Heunggongvirae</taxon>
        <taxon>Uroviricota</taxon>
        <taxon>Caudoviricetes</taxon>
        <taxon>Pepyhexavirus</taxon>
        <taxon>Pepyhexavirus pepy6</taxon>
    </lineage>
</organism>
<evidence type="ECO:0000313" key="2">
    <source>
        <dbReference type="Proteomes" id="UP000002347"/>
    </source>
</evidence>
<proteinExistence type="predicted"/>
<dbReference type="RefSeq" id="YP_009017707.1">
    <property type="nucleotide sequence ID" value="NC_023735.1"/>
</dbReference>
<dbReference type="Proteomes" id="UP000002347">
    <property type="component" value="Segment"/>
</dbReference>
<evidence type="ECO:0000313" key="1">
    <source>
        <dbReference type="EMBL" id="ADD80984.1"/>
    </source>
</evidence>
<dbReference type="GeneID" id="18565670"/>
<dbReference type="KEGG" id="vg:18565670"/>
<reference evidence="1 2" key="1">
    <citation type="journal article" date="2011" name="Appl. Environ. Microbiol.">
        <title>Genomic and functional analyses of Rhodococcus equi phages ReqiPepy6, ReqiPoco6, ReqiPine5, and ReqiDocB7.</title>
        <authorList>
            <person name="Summer E.J."/>
            <person name="Liu M."/>
            <person name="Gill J.J."/>
            <person name="Grant M."/>
            <person name="Chan-Cortes T.N."/>
            <person name="Ferguson L."/>
            <person name="Janes C."/>
            <person name="Lange K."/>
            <person name="Bertoli M."/>
            <person name="Moore C."/>
            <person name="Orchard R.C."/>
            <person name="Cohen N."/>
            <person name="Young R."/>
        </authorList>
    </citation>
    <scope>NUCLEOTIDE SEQUENCE [LARGE SCALE GENOMIC DNA]</scope>
</reference>